<dbReference type="NCBIfam" id="TIGR02665">
    <property type="entry name" value="molyb_mobA"/>
    <property type="match status" value="1"/>
</dbReference>
<dbReference type="GO" id="GO:0005737">
    <property type="term" value="C:cytoplasm"/>
    <property type="evidence" value="ECO:0007669"/>
    <property type="project" value="UniProtKB-SubCell"/>
</dbReference>
<comment type="caution">
    <text evidence="10">The sequence shown here is derived from an EMBL/GenBank/DDBJ whole genome shotgun (WGS) entry which is preliminary data.</text>
</comment>
<dbReference type="EMBL" id="MJLZ01000022">
    <property type="protein sequence ID" value="RLM23207.1"/>
    <property type="molecule type" value="Genomic_DNA"/>
</dbReference>
<feature type="domain" description="MobA-like NTP transferase" evidence="9">
    <location>
        <begin position="4"/>
        <end position="157"/>
    </location>
</feature>
<keyword evidence="11" id="KW-1185">Reference proteome</keyword>
<dbReference type="GO" id="GO:0061603">
    <property type="term" value="F:molybdenum cofactor guanylyltransferase activity"/>
    <property type="evidence" value="ECO:0007669"/>
    <property type="project" value="UniProtKB-EC"/>
</dbReference>
<dbReference type="GO" id="GO:0046872">
    <property type="term" value="F:metal ion binding"/>
    <property type="evidence" value="ECO:0007669"/>
    <property type="project" value="UniProtKB-KW"/>
</dbReference>
<dbReference type="PANTHER" id="PTHR19136:SF81">
    <property type="entry name" value="MOLYBDENUM COFACTOR GUANYLYLTRANSFERASE"/>
    <property type="match status" value="1"/>
</dbReference>
<evidence type="ECO:0000256" key="5">
    <source>
        <dbReference type="ARBA" id="ARBA00022842"/>
    </source>
</evidence>
<dbReference type="HAMAP" id="MF_00316">
    <property type="entry name" value="MobA"/>
    <property type="match status" value="1"/>
</dbReference>
<dbReference type="PANTHER" id="PTHR19136">
    <property type="entry name" value="MOLYBDENUM COFACTOR GUANYLYLTRANSFERASE"/>
    <property type="match status" value="1"/>
</dbReference>
<keyword evidence="10" id="KW-0548">Nucleotidyltransferase</keyword>
<evidence type="ECO:0000256" key="7">
    <source>
        <dbReference type="ARBA" id="ARBA00023150"/>
    </source>
</evidence>
<sequence length="188" mass="20512">MITGVILAGGQATRMGGSDKGLLPLAGKPLYQHVLMRFQPQVDEVIISANQNIVRYQHSGLRIIRDQTKGFAGPLAGILAGLKAAKTEWVVFVPCDVPALPLDLVTRLREGKNGALAAFATDATRSHPTLLLLHTSVCNALEAYLNHGDRKLMLFLERIKAQPVAFADQPEAFHNLNTPEDIKKWPTT</sequence>
<dbReference type="SUPFAM" id="SSF53448">
    <property type="entry name" value="Nucleotide-diphospho-sugar transferases"/>
    <property type="match status" value="1"/>
</dbReference>
<evidence type="ECO:0000259" key="9">
    <source>
        <dbReference type="Pfam" id="PF12804"/>
    </source>
</evidence>
<reference evidence="10 11" key="1">
    <citation type="submission" date="2016-09" db="EMBL/GenBank/DDBJ databases">
        <authorList>
            <person name="Doonan J."/>
            <person name="Pachebat J.A."/>
            <person name="Golyshin P.N."/>
            <person name="Denman S."/>
            <person name="Mcdonald J.E."/>
        </authorList>
    </citation>
    <scope>NUCLEOTIDE SEQUENCE [LARGE SCALE GENOMIC DNA]</scope>
    <source>
        <strain evidence="10 11">NCPPB 3934</strain>
    </source>
</reference>
<dbReference type="Pfam" id="PF12804">
    <property type="entry name" value="NTP_transf_3"/>
    <property type="match status" value="1"/>
</dbReference>
<comment type="catalytic activity">
    <reaction evidence="8">
        <text>Mo-molybdopterin + GTP + H(+) = Mo-molybdopterin guanine dinucleotide + diphosphate</text>
        <dbReference type="Rhea" id="RHEA:34243"/>
        <dbReference type="ChEBI" id="CHEBI:15378"/>
        <dbReference type="ChEBI" id="CHEBI:33019"/>
        <dbReference type="ChEBI" id="CHEBI:37565"/>
        <dbReference type="ChEBI" id="CHEBI:71302"/>
        <dbReference type="ChEBI" id="CHEBI:71310"/>
        <dbReference type="EC" id="2.7.7.77"/>
    </reaction>
</comment>
<comment type="cofactor">
    <cofactor evidence="8">
        <name>Mg(2+)</name>
        <dbReference type="ChEBI" id="CHEBI:18420"/>
    </cofactor>
</comment>
<keyword evidence="5 8" id="KW-0460">Magnesium</keyword>
<comment type="domain">
    <text evidence="8">The N-terminal domain determines nucleotide recognition and specific binding, while the C-terminal domain determines the specific binding to the target protein.</text>
</comment>
<gene>
    <name evidence="8 10" type="primary">mobA</name>
    <name evidence="10" type="ORF">BIY29_10740</name>
</gene>
<dbReference type="CDD" id="cd02503">
    <property type="entry name" value="MobA"/>
    <property type="match status" value="1"/>
</dbReference>
<dbReference type="InterPro" id="IPR013482">
    <property type="entry name" value="Molybde_CF_guanTrfase"/>
</dbReference>
<proteinExistence type="inferred from homology"/>
<comment type="similarity">
    <text evidence="8">Belongs to the MobA family.</text>
</comment>
<feature type="binding site" evidence="8">
    <location>
        <position position="20"/>
    </location>
    <ligand>
        <name>GTP</name>
        <dbReference type="ChEBI" id="CHEBI:37565"/>
    </ligand>
</feature>
<comment type="function">
    <text evidence="8">Transfers a GMP moiety from GTP to Mo-molybdopterin (Mo-MPT) cofactor (Moco or molybdenum cofactor) to form Mo-molybdopterin guanine dinucleotide (Mo-MGD) cofactor.</text>
</comment>
<evidence type="ECO:0000256" key="6">
    <source>
        <dbReference type="ARBA" id="ARBA00023134"/>
    </source>
</evidence>
<evidence type="ECO:0000313" key="11">
    <source>
        <dbReference type="Proteomes" id="UP000285648"/>
    </source>
</evidence>
<dbReference type="InterPro" id="IPR029044">
    <property type="entry name" value="Nucleotide-diphossugar_trans"/>
</dbReference>
<keyword evidence="2 8" id="KW-0808">Transferase</keyword>
<comment type="subcellular location">
    <subcellularLocation>
        <location evidence="8">Cytoplasm</location>
    </subcellularLocation>
</comment>
<dbReference type="Gene3D" id="3.90.550.10">
    <property type="entry name" value="Spore Coat Polysaccharide Biosynthesis Protein SpsA, Chain A"/>
    <property type="match status" value="1"/>
</dbReference>
<dbReference type="AlphaFoldDB" id="A0A421DNB5"/>
<dbReference type="GO" id="GO:1902758">
    <property type="term" value="P:bis(molybdopterin guanine dinucleotide)molybdenum biosynthetic process"/>
    <property type="evidence" value="ECO:0007669"/>
    <property type="project" value="TreeGrafter"/>
</dbReference>
<keyword evidence="4 8" id="KW-0547">Nucleotide-binding</keyword>
<feature type="binding site" evidence="8">
    <location>
        <begin position="7"/>
        <end position="9"/>
    </location>
    <ligand>
        <name>GTP</name>
        <dbReference type="ChEBI" id="CHEBI:37565"/>
    </ligand>
</feature>
<dbReference type="RefSeq" id="WP_121575184.1">
    <property type="nucleotide sequence ID" value="NZ_MJLZ01000022.1"/>
</dbReference>
<organism evidence="10 11">
    <name type="scientific">Brenneria alni</name>
    <dbReference type="NCBI Taxonomy" id="71656"/>
    <lineage>
        <taxon>Bacteria</taxon>
        <taxon>Pseudomonadati</taxon>
        <taxon>Pseudomonadota</taxon>
        <taxon>Gammaproteobacteria</taxon>
        <taxon>Enterobacterales</taxon>
        <taxon>Pectobacteriaceae</taxon>
        <taxon>Brenneria</taxon>
    </lineage>
</organism>
<feature type="binding site" evidence="8">
    <location>
        <position position="96"/>
    </location>
    <ligand>
        <name>Mg(2+)</name>
        <dbReference type="ChEBI" id="CHEBI:18420"/>
    </ligand>
</feature>
<name>A0A421DNB5_9GAMM</name>
<evidence type="ECO:0000256" key="1">
    <source>
        <dbReference type="ARBA" id="ARBA00022490"/>
    </source>
</evidence>
<evidence type="ECO:0000256" key="4">
    <source>
        <dbReference type="ARBA" id="ARBA00022741"/>
    </source>
</evidence>
<keyword evidence="3 8" id="KW-0479">Metal-binding</keyword>
<evidence type="ECO:0000313" key="10">
    <source>
        <dbReference type="EMBL" id="RLM23207.1"/>
    </source>
</evidence>
<keyword evidence="1 8" id="KW-0963">Cytoplasm</keyword>
<dbReference type="GO" id="GO:0005525">
    <property type="term" value="F:GTP binding"/>
    <property type="evidence" value="ECO:0007669"/>
    <property type="project" value="UniProtKB-UniRule"/>
</dbReference>
<keyword evidence="6 8" id="KW-0342">GTP-binding</keyword>
<accession>A0A421DNB5</accession>
<evidence type="ECO:0000256" key="2">
    <source>
        <dbReference type="ARBA" id="ARBA00022679"/>
    </source>
</evidence>
<dbReference type="InterPro" id="IPR025877">
    <property type="entry name" value="MobA-like_NTP_Trfase"/>
</dbReference>
<evidence type="ECO:0000256" key="8">
    <source>
        <dbReference type="HAMAP-Rule" id="MF_00316"/>
    </source>
</evidence>
<feature type="binding site" evidence="8">
    <location>
        <position position="66"/>
    </location>
    <ligand>
        <name>GTP</name>
        <dbReference type="ChEBI" id="CHEBI:37565"/>
    </ligand>
</feature>
<dbReference type="EC" id="2.7.7.77" evidence="8"/>
<comment type="subunit">
    <text evidence="8">Monomer.</text>
</comment>
<protein>
    <recommendedName>
        <fullName evidence="8">Molybdenum cofactor guanylyltransferase</fullName>
        <shortName evidence="8">MoCo guanylyltransferase</shortName>
        <ecNumber evidence="8">2.7.7.77</ecNumber>
    </recommendedName>
    <alternativeName>
        <fullName evidence="8">GTP:molybdopterin guanylyltransferase</fullName>
    </alternativeName>
    <alternativeName>
        <fullName evidence="8">Mo-MPT guanylyltransferase</fullName>
    </alternativeName>
    <alternativeName>
        <fullName evidence="8">Molybdopterin guanylyltransferase</fullName>
    </alternativeName>
    <alternativeName>
        <fullName evidence="8">Molybdopterin-guanine dinucleotide synthase</fullName>
        <shortName evidence="8">MGD synthase</shortName>
    </alternativeName>
</protein>
<dbReference type="Proteomes" id="UP000285648">
    <property type="component" value="Unassembled WGS sequence"/>
</dbReference>
<comment type="caution">
    <text evidence="8">Lacks conserved residue(s) required for the propagation of feature annotation.</text>
</comment>
<feature type="binding site" evidence="8">
    <location>
        <position position="96"/>
    </location>
    <ligand>
        <name>GTP</name>
        <dbReference type="ChEBI" id="CHEBI:37565"/>
    </ligand>
</feature>
<keyword evidence="7 8" id="KW-0501">Molybdenum cofactor biosynthesis</keyword>
<evidence type="ECO:0000256" key="3">
    <source>
        <dbReference type="ARBA" id="ARBA00022723"/>
    </source>
</evidence>
<dbReference type="OrthoDB" id="9788394at2"/>